<sequence>MDSFDDTATVQKIIAEKSCHFDVENIELKLKNLIIDKKCSKFKFNSHNILSNPFCKRKCLKNKKNFTSKTKSTNQTKKHVPLNLDDANDVIQTSDSCQTDIVGNKLMADINDKMASLWTENGYRNTNSDDGHCGQKNNKHQSKEINLTKNNINNNNNNNENYTETSTLSSSQQQQTCAQQATLYDNCDSSLVIELAAYLDETLYIPKKMSFMAEMMYT</sequence>
<reference evidence="1" key="3">
    <citation type="journal article" date="2021" name="World Allergy Organ. J.">
        <title>Chromosome-level assembly of Dermatophagoides farinae genome and transcriptome reveals two novel allergens Der f 37 and Der f 39.</title>
        <authorList>
            <person name="Chen J."/>
            <person name="Cai Z."/>
            <person name="Fan D."/>
            <person name="Hu J."/>
            <person name="Hou Y."/>
            <person name="He Y."/>
            <person name="Zhang Z."/>
            <person name="Zhao Z."/>
            <person name="Gao P."/>
            <person name="Hu W."/>
            <person name="Sun J."/>
            <person name="Li J."/>
            <person name="Ji K."/>
        </authorList>
    </citation>
    <scope>NUCLEOTIDE SEQUENCE</scope>
    <source>
        <strain evidence="1">JKM2019</strain>
    </source>
</reference>
<dbReference type="EMBL" id="SDOV01000001">
    <property type="protein sequence ID" value="KAH7646447.1"/>
    <property type="molecule type" value="Genomic_DNA"/>
</dbReference>
<reference evidence="2" key="1">
    <citation type="submission" date="2013-05" db="EMBL/GenBank/DDBJ databases">
        <authorList>
            <person name="Yim A.K.Y."/>
            <person name="Chan T.F."/>
            <person name="Ji K.M."/>
            <person name="Liu X.Y."/>
            <person name="Zhou J.W."/>
            <person name="Li R.Q."/>
            <person name="Yang K.Y."/>
            <person name="Li J."/>
            <person name="Li M."/>
            <person name="Law P.T.W."/>
            <person name="Wu Y.L."/>
            <person name="Cai Z.L."/>
            <person name="Qin H."/>
            <person name="Bao Y."/>
            <person name="Leung R.K.K."/>
            <person name="Ng P.K.S."/>
            <person name="Zou J."/>
            <person name="Zhong X.J."/>
            <person name="Ran P.X."/>
            <person name="Zhong N.S."/>
            <person name="Liu Z.G."/>
            <person name="Tsui S.K.W."/>
        </authorList>
    </citation>
    <scope>NUCLEOTIDE SEQUENCE</scope>
    <source>
        <strain evidence="2">Derf</strain>
        <tissue evidence="2">Whole organism</tissue>
    </source>
</reference>
<comment type="caution">
    <text evidence="2">The sequence shown here is derived from an EMBL/GenBank/DDBJ whole genome shotgun (WGS) entry which is preliminary data.</text>
</comment>
<dbReference type="EMBL" id="ASGP02000003">
    <property type="protein sequence ID" value="KAH9516906.1"/>
    <property type="molecule type" value="Genomic_DNA"/>
</dbReference>
<evidence type="ECO:0000313" key="2">
    <source>
        <dbReference type="EMBL" id="KAH9516906.1"/>
    </source>
</evidence>
<dbReference type="OrthoDB" id="10045817at2759"/>
<evidence type="ECO:0000313" key="3">
    <source>
        <dbReference type="Proteomes" id="UP000790347"/>
    </source>
</evidence>
<name>A0A922HYJ5_DERFA</name>
<reference evidence="2" key="4">
    <citation type="journal article" date="2022" name="Res Sq">
        <title>Comparative Genomics Reveals Insights into the Divergent Evolution of Astigmatic Mites and Household Pest Adaptations.</title>
        <authorList>
            <person name="Xiong Q."/>
            <person name="Wan A.T.-Y."/>
            <person name="Liu X.-Y."/>
            <person name="Fung C.S.-H."/>
            <person name="Xiao X."/>
            <person name="Malainual N."/>
            <person name="Hou J."/>
            <person name="Wang L."/>
            <person name="Wang M."/>
            <person name="Yang K."/>
            <person name="Cui Y."/>
            <person name="Leung E."/>
            <person name="Nong W."/>
            <person name="Shin S.-K."/>
            <person name="Au S."/>
            <person name="Jeong K.Y."/>
            <person name="Chew F.T."/>
            <person name="Hui J."/>
            <person name="Leung T.F."/>
            <person name="Tungtrongchitr A."/>
            <person name="Zhong N."/>
            <person name="Liu Z."/>
            <person name="Tsui S."/>
        </authorList>
    </citation>
    <scope>NUCLEOTIDE SEQUENCE</scope>
    <source>
        <strain evidence="2">Derf</strain>
        <tissue evidence="2">Whole organism</tissue>
    </source>
</reference>
<proteinExistence type="predicted"/>
<dbReference type="AlphaFoldDB" id="A0A922HYJ5"/>
<reference evidence="1" key="2">
    <citation type="submission" date="2020-06" db="EMBL/GenBank/DDBJ databases">
        <authorList>
            <person name="Ji K."/>
            <person name="Li J."/>
        </authorList>
    </citation>
    <scope>NUCLEOTIDE SEQUENCE</scope>
    <source>
        <strain evidence="1">JKM2019</strain>
        <tissue evidence="1">Whole body</tissue>
    </source>
</reference>
<dbReference type="Proteomes" id="UP000828236">
    <property type="component" value="Unassembled WGS sequence"/>
</dbReference>
<organism evidence="2 3">
    <name type="scientific">Dermatophagoides farinae</name>
    <name type="common">American house dust mite</name>
    <dbReference type="NCBI Taxonomy" id="6954"/>
    <lineage>
        <taxon>Eukaryota</taxon>
        <taxon>Metazoa</taxon>
        <taxon>Ecdysozoa</taxon>
        <taxon>Arthropoda</taxon>
        <taxon>Chelicerata</taxon>
        <taxon>Arachnida</taxon>
        <taxon>Acari</taxon>
        <taxon>Acariformes</taxon>
        <taxon>Sarcoptiformes</taxon>
        <taxon>Astigmata</taxon>
        <taxon>Psoroptidia</taxon>
        <taxon>Analgoidea</taxon>
        <taxon>Pyroglyphidae</taxon>
        <taxon>Dermatophagoidinae</taxon>
        <taxon>Dermatophagoides</taxon>
    </lineage>
</organism>
<protein>
    <submittedName>
        <fullName evidence="2">Oxidative stress-responsive serine-rich protein</fullName>
    </submittedName>
</protein>
<accession>A0A922HYJ5</accession>
<keyword evidence="3" id="KW-1185">Reference proteome</keyword>
<gene>
    <name evidence="2" type="primary">OSER1</name>
    <name evidence="2" type="ORF">DERF_007620</name>
    <name evidence="1" type="ORF">HUG17_1985</name>
</gene>
<evidence type="ECO:0000313" key="1">
    <source>
        <dbReference type="EMBL" id="KAH7646447.1"/>
    </source>
</evidence>
<dbReference type="Proteomes" id="UP000790347">
    <property type="component" value="Unassembled WGS sequence"/>
</dbReference>